<dbReference type="RefSeq" id="WP_241276656.1">
    <property type="nucleotide sequence ID" value="NZ_JAKZGS010000030.1"/>
</dbReference>
<name>A0ABS9UV86_9BACT</name>
<dbReference type="InterPro" id="IPR026341">
    <property type="entry name" value="T9SS_type_B"/>
</dbReference>
<dbReference type="Pfam" id="PF01345">
    <property type="entry name" value="DUF11"/>
    <property type="match status" value="1"/>
</dbReference>
<organism evidence="3 4">
    <name type="scientific">Belliella calami</name>
    <dbReference type="NCBI Taxonomy" id="2923436"/>
    <lineage>
        <taxon>Bacteria</taxon>
        <taxon>Pseudomonadati</taxon>
        <taxon>Bacteroidota</taxon>
        <taxon>Cytophagia</taxon>
        <taxon>Cytophagales</taxon>
        <taxon>Cyclobacteriaceae</taxon>
        <taxon>Belliella</taxon>
    </lineage>
</organism>
<dbReference type="Gene3D" id="2.60.40.1170">
    <property type="entry name" value="Mu homology domain, subdomain B"/>
    <property type="match status" value="1"/>
</dbReference>
<feature type="domain" description="DUF11" evidence="2">
    <location>
        <begin position="315"/>
        <end position="433"/>
    </location>
</feature>
<dbReference type="InterPro" id="IPR001434">
    <property type="entry name" value="OmcB-like_DUF11"/>
</dbReference>
<sequence>MIYKKNTFGALFLVVSGFFLTTPSNNALSQTINKGDLRIKPETLVSSFFDLENQSSATFVNDGNLLLFANLKNDGSLTFSEGQNGVLRFVGNNGVQQISGSQISYLNNVIFQNPQPGFAFQLFGELSISGVSSFVQGIVLTEENEGLIVFENGSSHEQTSDLSYVNGPVTKIGDEIFNFPIGDGNYFRFAGISSPAEINSNFNAQYFLQDPDELYPRDQKEQGINLINDAEYWEVFKETTTSDVRLTLSWSNVTTPAFVLGNENQIVIAKWDSEDNQWISLGGDRDPNAQVVTTPIDLEAYGVFTLAVLANNLTDLSIEKTSFQVSVFEGDIFDYEIKVQNNSQTTANDVVVVDNLPNGVVFESMELESAFGIAEFDFETNGQTLIWRIPSFIAGDELTINLKVKANNQGVIVNHVAVSSLEEDQNLLDNEDTDENRVNEFFIPNVITPNSDGSNDTFIINGLNRFDSNHLTIFNRWGDHVFETDNYQQDWDANGRSAGTYFYILKVTESNGQNKEFKGWIQVIK</sequence>
<reference evidence="3" key="1">
    <citation type="submission" date="2022-03" db="EMBL/GenBank/DDBJ databases">
        <title>De novo assembled genomes of Belliella spp. (Cyclobacteriaceae) strains.</title>
        <authorList>
            <person name="Szabo A."/>
            <person name="Korponai K."/>
            <person name="Felfoldi T."/>
        </authorList>
    </citation>
    <scope>NUCLEOTIDE SEQUENCE</scope>
    <source>
        <strain evidence="3">DSM 107340</strain>
    </source>
</reference>
<proteinExistence type="predicted"/>
<gene>
    <name evidence="3" type="ORF">MM236_19370</name>
</gene>
<protein>
    <submittedName>
        <fullName evidence="3">Gliding motility-associated C-terminal domain-containing protein</fullName>
    </submittedName>
</protein>
<evidence type="ECO:0000256" key="1">
    <source>
        <dbReference type="SAM" id="SignalP"/>
    </source>
</evidence>
<dbReference type="SUPFAM" id="SSF49447">
    <property type="entry name" value="Second domain of Mu2 adaptin subunit (ap50) of ap2 adaptor"/>
    <property type="match status" value="1"/>
</dbReference>
<dbReference type="Pfam" id="PF13585">
    <property type="entry name" value="CHU_C"/>
    <property type="match status" value="1"/>
</dbReference>
<keyword evidence="4" id="KW-1185">Reference proteome</keyword>
<feature type="signal peptide" evidence="1">
    <location>
        <begin position="1"/>
        <end position="27"/>
    </location>
</feature>
<comment type="caution">
    <text evidence="3">The sequence shown here is derived from an EMBL/GenBank/DDBJ whole genome shotgun (WGS) entry which is preliminary data.</text>
</comment>
<dbReference type="NCBIfam" id="TIGR01451">
    <property type="entry name" value="B_ant_repeat"/>
    <property type="match status" value="1"/>
</dbReference>
<dbReference type="NCBIfam" id="TIGR04131">
    <property type="entry name" value="Bac_Flav_CTERM"/>
    <property type="match status" value="1"/>
</dbReference>
<keyword evidence="1" id="KW-0732">Signal</keyword>
<evidence type="ECO:0000313" key="3">
    <source>
        <dbReference type="EMBL" id="MCH7400163.1"/>
    </source>
</evidence>
<dbReference type="Proteomes" id="UP001165488">
    <property type="component" value="Unassembled WGS sequence"/>
</dbReference>
<accession>A0ABS9UV86</accession>
<evidence type="ECO:0000313" key="4">
    <source>
        <dbReference type="Proteomes" id="UP001165488"/>
    </source>
</evidence>
<dbReference type="EMBL" id="JAKZGS010000030">
    <property type="protein sequence ID" value="MCH7400163.1"/>
    <property type="molecule type" value="Genomic_DNA"/>
</dbReference>
<feature type="chain" id="PRO_5046741025" evidence="1">
    <location>
        <begin position="28"/>
        <end position="525"/>
    </location>
</feature>
<evidence type="ECO:0000259" key="2">
    <source>
        <dbReference type="Pfam" id="PF01345"/>
    </source>
</evidence>
<dbReference type="InterPro" id="IPR047589">
    <property type="entry name" value="DUF11_rpt"/>
</dbReference>
<dbReference type="InterPro" id="IPR036168">
    <property type="entry name" value="AP2_Mu_C_sf"/>
</dbReference>